<protein>
    <submittedName>
        <fullName evidence="2">Enamine deaminase RidA (YjgF/YER057c/UK114 family)</fullName>
    </submittedName>
</protein>
<evidence type="ECO:0000259" key="1">
    <source>
        <dbReference type="Pfam" id="PF14588"/>
    </source>
</evidence>
<comment type="caution">
    <text evidence="2">The sequence shown here is derived from an EMBL/GenBank/DDBJ whole genome shotgun (WGS) entry which is preliminary data.</text>
</comment>
<dbReference type="Proteomes" id="UP000247515">
    <property type="component" value="Unassembled WGS sequence"/>
</dbReference>
<proteinExistence type="predicted"/>
<dbReference type="InterPro" id="IPR035959">
    <property type="entry name" value="RutC-like_sf"/>
</dbReference>
<accession>A0ABX5MT15</accession>
<dbReference type="Pfam" id="PF14588">
    <property type="entry name" value="YjgF_endoribonc"/>
    <property type="match status" value="1"/>
</dbReference>
<feature type="domain" description="Endoribonuclease L-PSP/chorismate mutase-like" evidence="1">
    <location>
        <begin position="26"/>
        <end position="164"/>
    </location>
</feature>
<organism evidence="2 3">
    <name type="scientific">Paraburkholderia tropica</name>
    <dbReference type="NCBI Taxonomy" id="92647"/>
    <lineage>
        <taxon>Bacteria</taxon>
        <taxon>Pseudomonadati</taxon>
        <taxon>Pseudomonadota</taxon>
        <taxon>Betaproteobacteria</taxon>
        <taxon>Burkholderiales</taxon>
        <taxon>Burkholderiaceae</taxon>
        <taxon>Paraburkholderia</taxon>
    </lineage>
</organism>
<dbReference type="RefSeq" id="WP_110327384.1">
    <property type="nucleotide sequence ID" value="NZ_CP191365.1"/>
</dbReference>
<sequence length="176" mass="17787">MNTALNTALNTANASPDPLNALTISARVAALGLTLEPAAAPAANYVSFVQDGHLLYISGQIARRDNAVPYAGQLGADVTEADGIEAARLCALGVVAQIAAATGDRLERVARVVKLGVFVASAPGFSRQSVVANGASDLIVDIFGDAGRHARSAVGVAMLPAGSAVEVDAVVALREL</sequence>
<evidence type="ECO:0000313" key="2">
    <source>
        <dbReference type="EMBL" id="PXX16873.1"/>
    </source>
</evidence>
<dbReference type="CDD" id="cd02199">
    <property type="entry name" value="YjgF_YER057c_UK114_like_1"/>
    <property type="match status" value="1"/>
</dbReference>
<dbReference type="PANTHER" id="PTHR43760">
    <property type="entry name" value="ENDORIBONUCLEASE-RELATED"/>
    <property type="match status" value="1"/>
</dbReference>
<dbReference type="EMBL" id="QJJV01000007">
    <property type="protein sequence ID" value="PXX16873.1"/>
    <property type="molecule type" value="Genomic_DNA"/>
</dbReference>
<gene>
    <name evidence="2" type="ORF">C7400_10782</name>
</gene>
<reference evidence="2 3" key="1">
    <citation type="submission" date="2018-05" db="EMBL/GenBank/DDBJ databases">
        <title>Genomic Encyclopedia of Type Strains, Phase IV (KMG-V): Genome sequencing to study the core and pangenomes of soil and plant-associated prokaryotes.</title>
        <authorList>
            <person name="Whitman W."/>
        </authorList>
    </citation>
    <scope>NUCLEOTIDE SEQUENCE [LARGE SCALE GENOMIC DNA]</scope>
    <source>
        <strain evidence="2 3">SIr-6563</strain>
    </source>
</reference>
<dbReference type="InterPro" id="IPR013813">
    <property type="entry name" value="Endoribo_LPSP/chorism_mut-like"/>
</dbReference>
<dbReference type="PANTHER" id="PTHR43760:SF1">
    <property type="entry name" value="ENDORIBONUCLEASE L-PSP_CHORISMATE MUTASE-LIKE DOMAIN-CONTAINING PROTEIN"/>
    <property type="match status" value="1"/>
</dbReference>
<dbReference type="SUPFAM" id="SSF55298">
    <property type="entry name" value="YjgF-like"/>
    <property type="match status" value="1"/>
</dbReference>
<keyword evidence="3" id="KW-1185">Reference proteome</keyword>
<evidence type="ECO:0000313" key="3">
    <source>
        <dbReference type="Proteomes" id="UP000247515"/>
    </source>
</evidence>
<name>A0ABX5MT15_9BURK</name>
<dbReference type="Gene3D" id="3.30.1330.40">
    <property type="entry name" value="RutC-like"/>
    <property type="match status" value="1"/>
</dbReference>